<comment type="caution">
    <text evidence="1">The sequence shown here is derived from an EMBL/GenBank/DDBJ whole genome shotgun (WGS) entry which is preliminary data.</text>
</comment>
<dbReference type="OrthoDB" id="6717937at2"/>
<dbReference type="Proteomes" id="UP000092607">
    <property type="component" value="Unassembled WGS sequence"/>
</dbReference>
<dbReference type="EMBL" id="LZMS01000034">
    <property type="protein sequence ID" value="OBX65522.1"/>
    <property type="molecule type" value="Genomic_DNA"/>
</dbReference>
<evidence type="ECO:0000313" key="1">
    <source>
        <dbReference type="EMBL" id="OBX65522.1"/>
    </source>
</evidence>
<accession>A0A1B8Q6Y5</accession>
<name>A0A1B8Q6Y5_MORLA</name>
<dbReference type="RefSeq" id="WP_065256622.1">
    <property type="nucleotide sequence ID" value="NZ_JARDJM010000005.1"/>
</dbReference>
<evidence type="ECO:0000313" key="2">
    <source>
        <dbReference type="Proteomes" id="UP000092607"/>
    </source>
</evidence>
<protein>
    <submittedName>
        <fullName evidence="1">Uncharacterized protein</fullName>
    </submittedName>
</protein>
<dbReference type="AlphaFoldDB" id="A0A1B8Q6Y5"/>
<sequence>MQSIDFLSDVKDKIKESRISDDMAKVCFAIIDYLSTEPDKKTHLTFARLYDISPKVDENTFYNAVFLLTRHKFGVLEQNFEAINCRGDYQIVPDKQQIIDDIKEKEFFNPFTGKELSEQEFGEQVLTFFSPTQKMMQAVNYV</sequence>
<reference evidence="1 2" key="1">
    <citation type="submission" date="2016-06" db="EMBL/GenBank/DDBJ databases">
        <title>Draft genome of Moraxella lacunata CCUG 57757A.</title>
        <authorList>
            <person name="Salva-Serra F."/>
            <person name="Engstrom-Jakobsson H."/>
            <person name="Thorell K."/>
            <person name="Gonzales-Siles L."/>
            <person name="Karlsson R."/>
            <person name="Boulund F."/>
            <person name="Engstrand L."/>
            <person name="Kristiansson E."/>
            <person name="Moore E."/>
        </authorList>
    </citation>
    <scope>NUCLEOTIDE SEQUENCE [LARGE SCALE GENOMIC DNA]</scope>
    <source>
        <strain evidence="1 2">CCUG 57757A</strain>
    </source>
</reference>
<gene>
    <name evidence="1" type="ORF">A9309_02085</name>
</gene>
<proteinExistence type="predicted"/>
<organism evidence="1 2">
    <name type="scientific">Moraxella lacunata</name>
    <dbReference type="NCBI Taxonomy" id="477"/>
    <lineage>
        <taxon>Bacteria</taxon>
        <taxon>Pseudomonadati</taxon>
        <taxon>Pseudomonadota</taxon>
        <taxon>Gammaproteobacteria</taxon>
        <taxon>Moraxellales</taxon>
        <taxon>Moraxellaceae</taxon>
        <taxon>Moraxella</taxon>
    </lineage>
</organism>